<dbReference type="InterPro" id="IPR012441">
    <property type="entry name" value="DUF1643"/>
</dbReference>
<sequence>MLTRTHQDATTWSEAVYSDCERYRYRLVRVWDDALPRVTFVMLNPSKADEIRNDPTVERCQRRAEHLGFGAFQLTNIFAWRDTDPMAMRRAREPVGPCNDDILLTSARWADQVVAAWGVHGAHRARGDEVARLLTDAGHTLFHLGLSKAGHPRHPLYLPYARLPEHWAHTGGS</sequence>
<dbReference type="EMBL" id="JAHXDN010000001">
    <property type="protein sequence ID" value="MBW4706519.1"/>
    <property type="molecule type" value="Genomic_DNA"/>
</dbReference>
<dbReference type="Pfam" id="PF07799">
    <property type="entry name" value="DUF1643"/>
    <property type="match status" value="1"/>
</dbReference>
<dbReference type="Proteomes" id="UP001138661">
    <property type="component" value="Unassembled WGS sequence"/>
</dbReference>
<dbReference type="AlphaFoldDB" id="A0A9X1FSE0"/>
<gene>
    <name evidence="1" type="ORF">KX928_01850</name>
</gene>
<evidence type="ECO:0000313" key="1">
    <source>
        <dbReference type="EMBL" id="MBW4706519.1"/>
    </source>
</evidence>
<protein>
    <submittedName>
        <fullName evidence="1">DUF1643 domain-containing protein</fullName>
    </submittedName>
</protein>
<organism evidence="1 2">
    <name type="scientific">Roseobacter insulae</name>
    <dbReference type="NCBI Taxonomy" id="2859783"/>
    <lineage>
        <taxon>Bacteria</taxon>
        <taxon>Pseudomonadati</taxon>
        <taxon>Pseudomonadota</taxon>
        <taxon>Alphaproteobacteria</taxon>
        <taxon>Rhodobacterales</taxon>
        <taxon>Roseobacteraceae</taxon>
        <taxon>Roseobacter</taxon>
    </lineage>
</organism>
<name>A0A9X1FSE0_9RHOB</name>
<dbReference type="RefSeq" id="WP_219498213.1">
    <property type="nucleotide sequence ID" value="NZ_JAHXDN010000001.1"/>
</dbReference>
<keyword evidence="2" id="KW-1185">Reference proteome</keyword>
<proteinExistence type="predicted"/>
<evidence type="ECO:0000313" key="2">
    <source>
        <dbReference type="Proteomes" id="UP001138661"/>
    </source>
</evidence>
<comment type="caution">
    <text evidence="1">The sequence shown here is derived from an EMBL/GenBank/DDBJ whole genome shotgun (WGS) entry which is preliminary data.</text>
</comment>
<reference evidence="1" key="1">
    <citation type="submission" date="2021-07" db="EMBL/GenBank/DDBJ databases">
        <title>Roseobacter insulae sp. nov., isolated from a tidal flat.</title>
        <authorList>
            <person name="Park S."/>
            <person name="Yoon J.-H."/>
        </authorList>
    </citation>
    <scope>NUCLEOTIDE SEQUENCE</scope>
    <source>
        <strain evidence="1">YSTF-M11</strain>
    </source>
</reference>
<accession>A0A9X1FSE0</accession>